<sequence>MATKQPKINKQIKQVLNQPPKVEEVEVKLKYEMPEEKMPEDVNKHKWKGTME</sequence>
<accession>A0A6J5NR89</accession>
<dbReference type="EMBL" id="LR796700">
    <property type="protein sequence ID" value="CAB4161403.1"/>
    <property type="molecule type" value="Genomic_DNA"/>
</dbReference>
<organism evidence="1">
    <name type="scientific">uncultured Caudovirales phage</name>
    <dbReference type="NCBI Taxonomy" id="2100421"/>
    <lineage>
        <taxon>Viruses</taxon>
        <taxon>Duplodnaviria</taxon>
        <taxon>Heunggongvirae</taxon>
        <taxon>Uroviricota</taxon>
        <taxon>Caudoviricetes</taxon>
        <taxon>Peduoviridae</taxon>
        <taxon>Maltschvirus</taxon>
        <taxon>Maltschvirus maltsch</taxon>
    </lineage>
</organism>
<gene>
    <name evidence="1" type="ORF">UFOVP729_49</name>
</gene>
<protein>
    <submittedName>
        <fullName evidence="1">Uncharacterized protein</fullName>
    </submittedName>
</protein>
<evidence type="ECO:0000313" key="1">
    <source>
        <dbReference type="EMBL" id="CAB4161403.1"/>
    </source>
</evidence>
<proteinExistence type="predicted"/>
<name>A0A6J5NR89_9CAUD</name>
<reference evidence="1" key="1">
    <citation type="submission" date="2020-04" db="EMBL/GenBank/DDBJ databases">
        <authorList>
            <person name="Chiriac C."/>
            <person name="Salcher M."/>
            <person name="Ghai R."/>
            <person name="Kavagutti S V."/>
        </authorList>
    </citation>
    <scope>NUCLEOTIDE SEQUENCE</scope>
</reference>